<name>A0ABS7GL78_9BACT</name>
<protein>
    <recommendedName>
        <fullName evidence="4">Reverse transcriptase (RNA-dependent DNA polymerase)</fullName>
    </recommendedName>
</protein>
<evidence type="ECO:0000313" key="3">
    <source>
        <dbReference type="Proteomes" id="UP000812961"/>
    </source>
</evidence>
<dbReference type="SUPFAM" id="SSF56672">
    <property type="entry name" value="DNA/RNA polymerases"/>
    <property type="match status" value="1"/>
</dbReference>
<gene>
    <name evidence="2" type="ORF">K1Y79_26435</name>
</gene>
<organism evidence="2 3">
    <name type="scientific">Chitinophaga rhizophila</name>
    <dbReference type="NCBI Taxonomy" id="2866212"/>
    <lineage>
        <taxon>Bacteria</taxon>
        <taxon>Pseudomonadati</taxon>
        <taxon>Bacteroidota</taxon>
        <taxon>Chitinophagia</taxon>
        <taxon>Chitinophagales</taxon>
        <taxon>Chitinophagaceae</taxon>
        <taxon>Chitinophaga</taxon>
    </lineage>
</organism>
<dbReference type="PANTHER" id="PTHR34047:SF8">
    <property type="entry name" value="PROTEIN YKFC"/>
    <property type="match status" value="1"/>
</dbReference>
<accession>A0ABS7GL78</accession>
<comment type="caution">
    <text evidence="2">The sequence shown here is derived from an EMBL/GenBank/DDBJ whole genome shotgun (WGS) entry which is preliminary data.</text>
</comment>
<dbReference type="Proteomes" id="UP000812961">
    <property type="component" value="Unassembled WGS sequence"/>
</dbReference>
<dbReference type="InterPro" id="IPR043502">
    <property type="entry name" value="DNA/RNA_pol_sf"/>
</dbReference>
<keyword evidence="3" id="KW-1185">Reference proteome</keyword>
<evidence type="ECO:0008006" key="4">
    <source>
        <dbReference type="Google" id="ProtNLM"/>
    </source>
</evidence>
<proteinExistence type="inferred from homology"/>
<reference evidence="2 3" key="1">
    <citation type="submission" date="2021-08" db="EMBL/GenBank/DDBJ databases">
        <title>The genome sequence of Chitinophaga sp. B61.</title>
        <authorList>
            <person name="Zhang X."/>
        </authorList>
    </citation>
    <scope>NUCLEOTIDE SEQUENCE [LARGE SCALE GENOMIC DNA]</scope>
    <source>
        <strain evidence="2 3">B61</strain>
    </source>
</reference>
<evidence type="ECO:0000256" key="1">
    <source>
        <dbReference type="ARBA" id="ARBA00034120"/>
    </source>
</evidence>
<dbReference type="EMBL" id="JAICCF010000005">
    <property type="protein sequence ID" value="MBW8687905.1"/>
    <property type="molecule type" value="Genomic_DNA"/>
</dbReference>
<sequence>MSKGDGKLRPLVLPTVEDKLLQTAATRVLTPIYEEIFYRESYEFRPGKSQHQAVEELSRVVSMNRMS</sequence>
<comment type="similarity">
    <text evidence="1">Belongs to the bacterial reverse transcriptase family.</text>
</comment>
<evidence type="ECO:0000313" key="2">
    <source>
        <dbReference type="EMBL" id="MBW8687905.1"/>
    </source>
</evidence>
<dbReference type="InterPro" id="IPR051083">
    <property type="entry name" value="GrpII_Intron_Splice-Mob/Def"/>
</dbReference>
<dbReference type="PANTHER" id="PTHR34047">
    <property type="entry name" value="NUCLEAR INTRON MATURASE 1, MITOCHONDRIAL-RELATED"/>
    <property type="match status" value="1"/>
</dbReference>